<dbReference type="GO" id="GO:0003677">
    <property type="term" value="F:DNA binding"/>
    <property type="evidence" value="ECO:0007669"/>
    <property type="project" value="InterPro"/>
</dbReference>
<feature type="compositionally biased region" description="Acidic residues" evidence="4">
    <location>
        <begin position="115"/>
        <end position="127"/>
    </location>
</feature>
<dbReference type="AlphaFoldDB" id="A0A9P4Q007"/>
<comment type="caution">
    <text evidence="6">The sequence shown here is derived from an EMBL/GenBank/DDBJ whole genome shotgun (WGS) entry which is preliminary data.</text>
</comment>
<feature type="region of interest" description="Disordered" evidence="4">
    <location>
        <begin position="1"/>
        <end position="23"/>
    </location>
</feature>
<keyword evidence="7" id="KW-1185">Reference proteome</keyword>
<dbReference type="CDD" id="cd00067">
    <property type="entry name" value="GAL4"/>
    <property type="match status" value="1"/>
</dbReference>
<dbReference type="PANTHER" id="PTHR31001:SF40">
    <property type="entry name" value="ZN(II)2CYS6 TRANSCRIPTION FACTOR (EUROFUNG)"/>
    <property type="match status" value="1"/>
</dbReference>
<accession>A0A9P4Q007</accession>
<dbReference type="SUPFAM" id="SSF57701">
    <property type="entry name" value="Zn2/Cys6 DNA-binding domain"/>
    <property type="match status" value="1"/>
</dbReference>
<dbReference type="SMART" id="SM00066">
    <property type="entry name" value="GAL4"/>
    <property type="match status" value="1"/>
</dbReference>
<feature type="domain" description="Zn(2)-C6 fungal-type" evidence="5">
    <location>
        <begin position="29"/>
        <end position="58"/>
    </location>
</feature>
<dbReference type="GO" id="GO:0005634">
    <property type="term" value="C:nucleus"/>
    <property type="evidence" value="ECO:0007669"/>
    <property type="project" value="UniProtKB-SubCell"/>
</dbReference>
<feature type="region of interest" description="Disordered" evidence="4">
    <location>
        <begin position="84"/>
        <end position="141"/>
    </location>
</feature>
<dbReference type="Pfam" id="PF04082">
    <property type="entry name" value="Fungal_trans"/>
    <property type="match status" value="1"/>
</dbReference>
<dbReference type="InterPro" id="IPR050613">
    <property type="entry name" value="Sec_Metabolite_Reg"/>
</dbReference>
<dbReference type="InterPro" id="IPR036864">
    <property type="entry name" value="Zn2-C6_fun-type_DNA-bd_sf"/>
</dbReference>
<dbReference type="CDD" id="cd12148">
    <property type="entry name" value="fungal_TF_MHR"/>
    <property type="match status" value="1"/>
</dbReference>
<dbReference type="EMBL" id="MU003859">
    <property type="protein sequence ID" value="KAF2716888.1"/>
    <property type="molecule type" value="Genomic_DNA"/>
</dbReference>
<feature type="region of interest" description="Disordered" evidence="4">
    <location>
        <begin position="666"/>
        <end position="748"/>
    </location>
</feature>
<dbReference type="InterPro" id="IPR007219">
    <property type="entry name" value="XnlR_reg_dom"/>
</dbReference>
<keyword evidence="3" id="KW-0539">Nucleus</keyword>
<evidence type="ECO:0000256" key="2">
    <source>
        <dbReference type="ARBA" id="ARBA00022723"/>
    </source>
</evidence>
<dbReference type="OrthoDB" id="424974at2759"/>
<dbReference type="Proteomes" id="UP000799441">
    <property type="component" value="Unassembled WGS sequence"/>
</dbReference>
<dbReference type="PROSITE" id="PS00463">
    <property type="entry name" value="ZN2_CY6_FUNGAL_1"/>
    <property type="match status" value="1"/>
</dbReference>
<feature type="compositionally biased region" description="Polar residues" evidence="4">
    <location>
        <begin position="1"/>
        <end position="12"/>
    </location>
</feature>
<evidence type="ECO:0000256" key="4">
    <source>
        <dbReference type="SAM" id="MobiDB-lite"/>
    </source>
</evidence>
<name>A0A9P4Q007_9PEZI</name>
<dbReference type="GO" id="GO:0008270">
    <property type="term" value="F:zinc ion binding"/>
    <property type="evidence" value="ECO:0007669"/>
    <property type="project" value="InterPro"/>
</dbReference>
<evidence type="ECO:0000313" key="7">
    <source>
        <dbReference type="Proteomes" id="UP000799441"/>
    </source>
</evidence>
<evidence type="ECO:0000259" key="5">
    <source>
        <dbReference type="PROSITE" id="PS50048"/>
    </source>
</evidence>
<evidence type="ECO:0000313" key="6">
    <source>
        <dbReference type="EMBL" id="KAF2716888.1"/>
    </source>
</evidence>
<dbReference type="Gene3D" id="4.10.240.10">
    <property type="entry name" value="Zn(2)-C6 fungal-type DNA-binding domain"/>
    <property type="match status" value="1"/>
</dbReference>
<comment type="subcellular location">
    <subcellularLocation>
        <location evidence="1">Nucleus</location>
    </subcellularLocation>
</comment>
<dbReference type="GO" id="GO:0000981">
    <property type="term" value="F:DNA-binding transcription factor activity, RNA polymerase II-specific"/>
    <property type="evidence" value="ECO:0007669"/>
    <property type="project" value="InterPro"/>
</dbReference>
<dbReference type="Pfam" id="PF00172">
    <property type="entry name" value="Zn_clus"/>
    <property type="match status" value="1"/>
</dbReference>
<feature type="compositionally biased region" description="Polar residues" evidence="4">
    <location>
        <begin position="728"/>
        <end position="738"/>
    </location>
</feature>
<feature type="compositionally biased region" description="Basic and acidic residues" evidence="4">
    <location>
        <begin position="97"/>
        <end position="114"/>
    </location>
</feature>
<dbReference type="PANTHER" id="PTHR31001">
    <property type="entry name" value="UNCHARACTERIZED TRANSCRIPTIONAL REGULATORY PROTEIN"/>
    <property type="match status" value="1"/>
</dbReference>
<dbReference type="GO" id="GO:0006351">
    <property type="term" value="P:DNA-templated transcription"/>
    <property type="evidence" value="ECO:0007669"/>
    <property type="project" value="InterPro"/>
</dbReference>
<evidence type="ECO:0000256" key="1">
    <source>
        <dbReference type="ARBA" id="ARBA00004123"/>
    </source>
</evidence>
<dbReference type="SMART" id="SM00906">
    <property type="entry name" value="Fungal_trans"/>
    <property type="match status" value="1"/>
</dbReference>
<dbReference type="PROSITE" id="PS50048">
    <property type="entry name" value="ZN2_CY6_FUNGAL_2"/>
    <property type="match status" value="1"/>
</dbReference>
<gene>
    <name evidence="6" type="ORF">K431DRAFT_234376</name>
</gene>
<dbReference type="InterPro" id="IPR001138">
    <property type="entry name" value="Zn2Cys6_DnaBD"/>
</dbReference>
<proteinExistence type="predicted"/>
<protein>
    <recommendedName>
        <fullName evidence="5">Zn(2)-C6 fungal-type domain-containing protein</fullName>
    </recommendedName>
</protein>
<reference evidence="6" key="1">
    <citation type="journal article" date="2020" name="Stud. Mycol.">
        <title>101 Dothideomycetes genomes: a test case for predicting lifestyles and emergence of pathogens.</title>
        <authorList>
            <person name="Haridas S."/>
            <person name="Albert R."/>
            <person name="Binder M."/>
            <person name="Bloem J."/>
            <person name="Labutti K."/>
            <person name="Salamov A."/>
            <person name="Andreopoulos B."/>
            <person name="Baker S."/>
            <person name="Barry K."/>
            <person name="Bills G."/>
            <person name="Bluhm B."/>
            <person name="Cannon C."/>
            <person name="Castanera R."/>
            <person name="Culley D."/>
            <person name="Daum C."/>
            <person name="Ezra D."/>
            <person name="Gonzalez J."/>
            <person name="Henrissat B."/>
            <person name="Kuo A."/>
            <person name="Liang C."/>
            <person name="Lipzen A."/>
            <person name="Lutzoni F."/>
            <person name="Magnuson J."/>
            <person name="Mondo S."/>
            <person name="Nolan M."/>
            <person name="Ohm R."/>
            <person name="Pangilinan J."/>
            <person name="Park H.-J."/>
            <person name="Ramirez L."/>
            <person name="Alfaro M."/>
            <person name="Sun H."/>
            <person name="Tritt A."/>
            <person name="Yoshinaga Y."/>
            <person name="Zwiers L.-H."/>
            <person name="Turgeon B."/>
            <person name="Goodwin S."/>
            <person name="Spatafora J."/>
            <person name="Crous P."/>
            <person name="Grigoriev I."/>
        </authorList>
    </citation>
    <scope>NUCLEOTIDE SEQUENCE</scope>
    <source>
        <strain evidence="6">CBS 116435</strain>
    </source>
</reference>
<evidence type="ECO:0000256" key="3">
    <source>
        <dbReference type="ARBA" id="ARBA00023242"/>
    </source>
</evidence>
<sequence length="833" mass="94100">MSSADSSSPPDTRQNPQPRVRRRNRLITSCLECRRRKLKCDKQAPCGNCVRFQRDCLYLASSQDAKSQQKLADLKEKMGMLERSLEKEVASNQKPSSIDEGRAASKPESIKVEADSDDDDVEDEDVLEPTPLTSLDTVYEDNDDDELMDLGVQLGKMRISERIGGWIRPKMVEELNDTLKDVQRGKSRWSTSPQINDHYDLLAAHRQANLLTSPKSYLGPSPDYIAPTSSFYFPGTNVSCSLIDYLPNKTASDRLVTQYWAAVHYLAKVVHRPTFETQYARFWGQIAVGNEPPAAIQAIVFAAMFSASASLTETQASQQFGTTKAALVDALRSGTEMALAKANFLRTTKVDTMQAFVMYIIPLIRAEVSRAHSALMGTAMRLAECMGLHRDPSLYSMKPVETHVRRMIWHQLLFLDMRTAEATGPRPHCRKEDYDTKVPLNIDDRDLLNPNPPTEDHKRWTDMTLMRMRIDCVDMHRQLWFDVQAIDKKKKSLTSVLIKVQKFRAKMEETYKPMMDENVPFQAYAANVLETLLSRCYVQVLHRYLFSTAQKMPDRLRQVVIEAATIQMEKVITNETRPDMSVWSWYRGALHQYHGALLLLVEVYAYPMRKDAKRIWDCLDYVFDIPKQLSPKQKAELVITDLKERMEVYQHMRRLKATTKLEDRVKGVASQGQSLRDLGNPATREGRDEVDGGHAQPGGELNQTEQQASFAAVSPLPPTQFSPPLVYTDSTGGVSRQGSVGGNDTGGPQMMEDIDWAEWDKYFPVETNTGDLDVPDFNFADFTGGYNSSPMAPIDYSSGSSIPSPEELANMNFTPAFVPGIPGTRMFNDLRSN</sequence>
<keyword evidence="2" id="KW-0479">Metal-binding</keyword>
<organism evidence="6 7">
    <name type="scientific">Polychaeton citri CBS 116435</name>
    <dbReference type="NCBI Taxonomy" id="1314669"/>
    <lineage>
        <taxon>Eukaryota</taxon>
        <taxon>Fungi</taxon>
        <taxon>Dikarya</taxon>
        <taxon>Ascomycota</taxon>
        <taxon>Pezizomycotina</taxon>
        <taxon>Dothideomycetes</taxon>
        <taxon>Dothideomycetidae</taxon>
        <taxon>Capnodiales</taxon>
        <taxon>Capnodiaceae</taxon>
        <taxon>Polychaeton</taxon>
    </lineage>
</organism>